<reference evidence="13" key="2">
    <citation type="submission" date="2021-08" db="EMBL/GenBank/DDBJ databases">
        <authorList>
            <person name="Tani A."/>
            <person name="Ola A."/>
            <person name="Ogura Y."/>
            <person name="Katsura K."/>
            <person name="Hayashi T."/>
        </authorList>
    </citation>
    <scope>NUCLEOTIDE SEQUENCE</scope>
    <source>
        <strain evidence="13">DSM 23674</strain>
    </source>
</reference>
<organism evidence="13 14">
    <name type="scientific">Methylobacterium thuringiense</name>
    <dbReference type="NCBI Taxonomy" id="1003091"/>
    <lineage>
        <taxon>Bacteria</taxon>
        <taxon>Pseudomonadati</taxon>
        <taxon>Pseudomonadota</taxon>
        <taxon>Alphaproteobacteria</taxon>
        <taxon>Hyphomicrobiales</taxon>
        <taxon>Methylobacteriaceae</taxon>
        <taxon>Methylobacterium</taxon>
    </lineage>
</organism>
<dbReference type="InterPro" id="IPR034332">
    <property type="entry name" value="Upp_B"/>
</dbReference>
<name>A0ABQ4TKJ2_9HYPH</name>
<keyword evidence="6 11" id="KW-0808">Transferase</keyword>
<accession>A0ABQ4TKJ2</accession>
<sequence length="210" mass="22977">MAATVTVVDHPLVQHKLTLMRDRDRSTKGFRELLNEIGMLLAYEVTRDLPLEPVTIETPIQAMEGRRIAGKKLVLAPILRAGVGFLDGMLSLMPAARVAHVGIYRDPESLAAVEYYFKSPSDLADRTVLVLDPMLATANSAVAAIDRLKSRGARDLRFVCLLAAPEGLARLQQTHPEVPVWTAAIDSHLNDHGYIVPGLGDAGDRMYGTR</sequence>
<keyword evidence="5 11" id="KW-0328">Glycosyltransferase</keyword>
<evidence type="ECO:0000256" key="11">
    <source>
        <dbReference type="HAMAP-Rule" id="MF_01218"/>
    </source>
</evidence>
<keyword evidence="9 11" id="KW-0342">GTP-binding</keyword>
<evidence type="ECO:0000256" key="10">
    <source>
        <dbReference type="ARBA" id="ARBA00031082"/>
    </source>
</evidence>
<dbReference type="GO" id="GO:0016757">
    <property type="term" value="F:glycosyltransferase activity"/>
    <property type="evidence" value="ECO:0007669"/>
    <property type="project" value="UniProtKB-KW"/>
</dbReference>
<evidence type="ECO:0000256" key="9">
    <source>
        <dbReference type="ARBA" id="ARBA00023134"/>
    </source>
</evidence>
<dbReference type="HAMAP" id="MF_01218_B">
    <property type="entry name" value="Upp_B"/>
    <property type="match status" value="1"/>
</dbReference>
<comment type="catalytic activity">
    <reaction evidence="11">
        <text>UMP + diphosphate = 5-phospho-alpha-D-ribose 1-diphosphate + uracil</text>
        <dbReference type="Rhea" id="RHEA:13017"/>
        <dbReference type="ChEBI" id="CHEBI:17568"/>
        <dbReference type="ChEBI" id="CHEBI:33019"/>
        <dbReference type="ChEBI" id="CHEBI:57865"/>
        <dbReference type="ChEBI" id="CHEBI:58017"/>
        <dbReference type="EC" id="2.4.2.9"/>
    </reaction>
</comment>
<comment type="similarity">
    <text evidence="2 11">Belongs to the UPRTase family.</text>
</comment>
<gene>
    <name evidence="11 13" type="primary">upp</name>
    <name evidence="13" type="ORF">EKPJFOCH_1631</name>
</gene>
<evidence type="ECO:0000259" key="12">
    <source>
        <dbReference type="Pfam" id="PF14681"/>
    </source>
</evidence>
<dbReference type="EMBL" id="BPRA01000007">
    <property type="protein sequence ID" value="GJE55143.1"/>
    <property type="molecule type" value="Genomic_DNA"/>
</dbReference>
<evidence type="ECO:0000256" key="2">
    <source>
        <dbReference type="ARBA" id="ARBA00009516"/>
    </source>
</evidence>
<evidence type="ECO:0000313" key="13">
    <source>
        <dbReference type="EMBL" id="GJE55143.1"/>
    </source>
</evidence>
<feature type="binding site" evidence="11">
    <location>
        <begin position="200"/>
        <end position="202"/>
    </location>
    <ligand>
        <name>uracil</name>
        <dbReference type="ChEBI" id="CHEBI:17568"/>
    </ligand>
</feature>
<evidence type="ECO:0000256" key="3">
    <source>
        <dbReference type="ARBA" id="ARBA00011894"/>
    </source>
</evidence>
<comment type="function">
    <text evidence="11">Catalyzes the conversion of uracil and 5-phospho-alpha-D-ribose 1-diphosphate (PRPP) to UMP and diphosphate.</text>
</comment>
<dbReference type="NCBIfam" id="TIGR01091">
    <property type="entry name" value="upp"/>
    <property type="match status" value="1"/>
</dbReference>
<comment type="pathway">
    <text evidence="1 11">Pyrimidine metabolism; UMP biosynthesis via salvage pathway; UMP from uracil: step 1/1.</text>
</comment>
<protein>
    <recommendedName>
        <fullName evidence="3 11">Uracil phosphoribosyltransferase</fullName>
        <ecNumber evidence="3 11">2.4.2.9</ecNumber>
    </recommendedName>
    <alternativeName>
        <fullName evidence="10 11">UMP pyrophosphorylase</fullName>
    </alternativeName>
    <alternativeName>
        <fullName evidence="11">UPRTase</fullName>
    </alternativeName>
</protein>
<feature type="binding site" evidence="11">
    <location>
        <position position="105"/>
    </location>
    <ligand>
        <name>5-phospho-alpha-D-ribose 1-diphosphate</name>
        <dbReference type="ChEBI" id="CHEBI:58017"/>
    </ligand>
</feature>
<keyword evidence="7 11" id="KW-0547">Nucleotide-binding</keyword>
<evidence type="ECO:0000256" key="7">
    <source>
        <dbReference type="ARBA" id="ARBA00022741"/>
    </source>
</evidence>
<dbReference type="InterPro" id="IPR029057">
    <property type="entry name" value="PRTase-like"/>
</dbReference>
<keyword evidence="8 11" id="KW-0460">Magnesium</keyword>
<dbReference type="InterPro" id="IPR000836">
    <property type="entry name" value="PRTase_dom"/>
</dbReference>
<feature type="binding site" evidence="11">
    <location>
        <begin position="132"/>
        <end position="140"/>
    </location>
    <ligand>
        <name>5-phospho-alpha-D-ribose 1-diphosphate</name>
        <dbReference type="ChEBI" id="CHEBI:58017"/>
    </ligand>
</feature>
<dbReference type="Gene3D" id="3.40.50.2020">
    <property type="match status" value="1"/>
</dbReference>
<feature type="domain" description="Phosphoribosyltransferase" evidence="12">
    <location>
        <begin position="7"/>
        <end position="209"/>
    </location>
</feature>
<reference evidence="13" key="1">
    <citation type="journal article" date="2021" name="Front. Microbiol.">
        <title>Comprehensive Comparative Genomics and Phenotyping of Methylobacterium Species.</title>
        <authorList>
            <person name="Alessa O."/>
            <person name="Ogura Y."/>
            <person name="Fujitani Y."/>
            <person name="Takami H."/>
            <person name="Hayashi T."/>
            <person name="Sahin N."/>
            <person name="Tani A."/>
        </authorList>
    </citation>
    <scope>NUCLEOTIDE SEQUENCE</scope>
    <source>
        <strain evidence="13">DSM 23674</strain>
    </source>
</reference>
<comment type="activity regulation">
    <text evidence="11">Allosterically activated by GTP.</text>
</comment>
<dbReference type="PANTHER" id="PTHR32315">
    <property type="entry name" value="ADENINE PHOSPHORIBOSYLTRANSFERASE"/>
    <property type="match status" value="1"/>
</dbReference>
<proteinExistence type="inferred from homology"/>
<dbReference type="InterPro" id="IPR005765">
    <property type="entry name" value="UPRT"/>
</dbReference>
<evidence type="ECO:0000256" key="4">
    <source>
        <dbReference type="ARBA" id="ARBA00022533"/>
    </source>
</evidence>
<evidence type="ECO:0000256" key="5">
    <source>
        <dbReference type="ARBA" id="ARBA00022676"/>
    </source>
</evidence>
<comment type="caution">
    <text evidence="13">The sequence shown here is derived from an EMBL/GenBank/DDBJ whole genome shotgun (WGS) entry which is preliminary data.</text>
</comment>
<keyword evidence="4 11" id="KW-0021">Allosteric enzyme</keyword>
<evidence type="ECO:0000313" key="14">
    <source>
        <dbReference type="Proteomes" id="UP001055101"/>
    </source>
</evidence>
<comment type="cofactor">
    <cofactor evidence="11">
        <name>Mg(2+)</name>
        <dbReference type="ChEBI" id="CHEBI:18420"/>
    </cofactor>
    <text evidence="11">Binds 1 Mg(2+) ion per subunit. The magnesium is bound as Mg-PRPP.</text>
</comment>
<dbReference type="Proteomes" id="UP001055101">
    <property type="component" value="Unassembled WGS sequence"/>
</dbReference>
<dbReference type="RefSeq" id="WP_147817863.1">
    <property type="nucleotide sequence ID" value="NZ_BPRA01000007.1"/>
</dbReference>
<evidence type="ECO:0000256" key="1">
    <source>
        <dbReference type="ARBA" id="ARBA00005180"/>
    </source>
</evidence>
<feature type="binding site" evidence="11">
    <location>
        <position position="201"/>
    </location>
    <ligand>
        <name>5-phospho-alpha-D-ribose 1-diphosphate</name>
        <dbReference type="ChEBI" id="CHEBI:58017"/>
    </ligand>
</feature>
<keyword evidence="14" id="KW-1185">Reference proteome</keyword>
<dbReference type="EC" id="2.4.2.9" evidence="3 11"/>
<evidence type="ECO:0000256" key="8">
    <source>
        <dbReference type="ARBA" id="ARBA00022842"/>
    </source>
</evidence>
<dbReference type="PANTHER" id="PTHR32315:SF4">
    <property type="entry name" value="URACIL PHOSPHORIBOSYLTRANSFERASE, CHLOROPLASTIC"/>
    <property type="match status" value="1"/>
</dbReference>
<feature type="binding site" evidence="11">
    <location>
        <position position="80"/>
    </location>
    <ligand>
        <name>5-phospho-alpha-D-ribose 1-diphosphate</name>
        <dbReference type="ChEBI" id="CHEBI:58017"/>
    </ligand>
</feature>
<dbReference type="SUPFAM" id="SSF53271">
    <property type="entry name" value="PRTase-like"/>
    <property type="match status" value="1"/>
</dbReference>
<dbReference type="NCBIfam" id="NF001097">
    <property type="entry name" value="PRK00129.1"/>
    <property type="match status" value="1"/>
</dbReference>
<feature type="binding site" evidence="11">
    <location>
        <position position="195"/>
    </location>
    <ligand>
        <name>uracil</name>
        <dbReference type="ChEBI" id="CHEBI:17568"/>
    </ligand>
</feature>
<dbReference type="InterPro" id="IPR050054">
    <property type="entry name" value="UPRTase/APRTase"/>
</dbReference>
<evidence type="ECO:0000256" key="6">
    <source>
        <dbReference type="ARBA" id="ARBA00022679"/>
    </source>
</evidence>
<dbReference type="Pfam" id="PF14681">
    <property type="entry name" value="UPRTase"/>
    <property type="match status" value="1"/>
</dbReference>
<dbReference type="CDD" id="cd06223">
    <property type="entry name" value="PRTases_typeI"/>
    <property type="match status" value="1"/>
</dbReference>